<feature type="compositionally biased region" description="Basic and acidic residues" evidence="1">
    <location>
        <begin position="24"/>
        <end position="44"/>
    </location>
</feature>
<evidence type="ECO:0000313" key="3">
    <source>
        <dbReference type="Proteomes" id="UP000039324"/>
    </source>
</evidence>
<feature type="region of interest" description="Disordered" evidence="1">
    <location>
        <begin position="24"/>
        <end position="71"/>
    </location>
</feature>
<sequence>MVVCQGTATCGLFVHQAWRERGRLQHQHAETEGRVRGRRGDRNFSRPNRVQVVQRQRRRRRSPRHWRHTHSGASSFGAALIGKDALRPRYVRVDVSDRTWRCSKVAWSTSLFDVCKGALRSNVHILVLCDRTRY</sequence>
<feature type="compositionally biased region" description="Basic residues" evidence="1">
    <location>
        <begin position="55"/>
        <end position="70"/>
    </location>
</feature>
<organism evidence="2 3">
    <name type="scientific">Plasmodiophora brassicae</name>
    <name type="common">Clubroot disease agent</name>
    <dbReference type="NCBI Taxonomy" id="37360"/>
    <lineage>
        <taxon>Eukaryota</taxon>
        <taxon>Sar</taxon>
        <taxon>Rhizaria</taxon>
        <taxon>Endomyxa</taxon>
        <taxon>Phytomyxea</taxon>
        <taxon>Plasmodiophorida</taxon>
        <taxon>Plasmodiophoridae</taxon>
        <taxon>Plasmodiophora</taxon>
    </lineage>
</organism>
<protein>
    <submittedName>
        <fullName evidence="2">Uncharacterized protein</fullName>
    </submittedName>
</protein>
<dbReference type="EMBL" id="CDSF01000103">
    <property type="protein sequence ID" value="CEP00853.1"/>
    <property type="molecule type" value="Genomic_DNA"/>
</dbReference>
<dbReference type="Proteomes" id="UP000039324">
    <property type="component" value="Unassembled WGS sequence"/>
</dbReference>
<reference evidence="2 3" key="1">
    <citation type="submission" date="2015-02" db="EMBL/GenBank/DDBJ databases">
        <authorList>
            <person name="Chooi Y.-H."/>
        </authorList>
    </citation>
    <scope>NUCLEOTIDE SEQUENCE [LARGE SCALE GENOMIC DNA]</scope>
    <source>
        <strain evidence="2">E3</strain>
    </source>
</reference>
<gene>
    <name evidence="2" type="ORF">PBRA_008165</name>
</gene>
<dbReference type="AlphaFoldDB" id="A0A0G4IZR4"/>
<evidence type="ECO:0000313" key="2">
    <source>
        <dbReference type="EMBL" id="CEP00853.1"/>
    </source>
</evidence>
<evidence type="ECO:0000256" key="1">
    <source>
        <dbReference type="SAM" id="MobiDB-lite"/>
    </source>
</evidence>
<keyword evidence="3" id="KW-1185">Reference proteome</keyword>
<proteinExistence type="predicted"/>
<accession>A0A0G4IZR4</accession>
<name>A0A0G4IZR4_PLABS</name>